<dbReference type="Proteomes" id="UP000549617">
    <property type="component" value="Unassembled WGS sequence"/>
</dbReference>
<comment type="caution">
    <text evidence="1">The sequence shown here is derived from an EMBL/GenBank/DDBJ whole genome shotgun (WGS) entry which is preliminary data.</text>
</comment>
<sequence>MTGRLSVQTCDRHGKGRAMLEFGRRDVMAAMAAGAALGSASSAIARKTNAKPLDFSNQDDRFRAFMQMRGALDERLVIGYCTGAYFGVVDGQMTPLWDVVGVTFARFRRRPDGSYDGVSGEIAHFLDPKTGEAPGRFFNPYTGKTITEPRRNLPPSRILVLPDHGVSPARDMPGATFDHELRAPQVRGDDVWISEINRVTMQPPGGTKPFSYNEVVTMHASLKELQQPGAMRVTCPTSVTITVDWRPWMEMPAGHPGHLLMASTSGGYGVSMDELPETWLKATRQHFPQMLEDPASLIEPLWKTL</sequence>
<protein>
    <recommendedName>
        <fullName evidence="3">DUF1838 domain-containing protein</fullName>
    </recommendedName>
</protein>
<dbReference type="RefSeq" id="WP_184019333.1">
    <property type="nucleotide sequence ID" value="NZ_JACIJC010000004.1"/>
</dbReference>
<evidence type="ECO:0008006" key="3">
    <source>
        <dbReference type="Google" id="ProtNLM"/>
    </source>
</evidence>
<evidence type="ECO:0000313" key="2">
    <source>
        <dbReference type="Proteomes" id="UP000549617"/>
    </source>
</evidence>
<dbReference type="Pfam" id="PF08894">
    <property type="entry name" value="DUF1838"/>
    <property type="match status" value="1"/>
</dbReference>
<proteinExistence type="predicted"/>
<name>A0A7W9AJ87_9SPHN</name>
<reference evidence="1 2" key="1">
    <citation type="submission" date="2020-08" db="EMBL/GenBank/DDBJ databases">
        <title>Genomic Encyclopedia of Type Strains, Phase IV (KMG-IV): sequencing the most valuable type-strain genomes for metagenomic binning, comparative biology and taxonomic classification.</title>
        <authorList>
            <person name="Goeker M."/>
        </authorList>
    </citation>
    <scope>NUCLEOTIDE SEQUENCE [LARGE SCALE GENOMIC DNA]</scope>
    <source>
        <strain evidence="1 2">DSM 25079</strain>
    </source>
</reference>
<organism evidence="1 2">
    <name type="scientific">Sphingobium boeckii</name>
    <dbReference type="NCBI Taxonomy" id="1082345"/>
    <lineage>
        <taxon>Bacteria</taxon>
        <taxon>Pseudomonadati</taxon>
        <taxon>Pseudomonadota</taxon>
        <taxon>Alphaproteobacteria</taxon>
        <taxon>Sphingomonadales</taxon>
        <taxon>Sphingomonadaceae</taxon>
        <taxon>Sphingobium</taxon>
    </lineage>
</organism>
<keyword evidence="2" id="KW-1185">Reference proteome</keyword>
<dbReference type="InterPro" id="IPR006311">
    <property type="entry name" value="TAT_signal"/>
</dbReference>
<gene>
    <name evidence="1" type="ORF">FHS49_002708</name>
</gene>
<dbReference type="AlphaFoldDB" id="A0A7W9AJ87"/>
<dbReference type="InterPro" id="IPR014990">
    <property type="entry name" value="DUF1838"/>
</dbReference>
<dbReference type="EMBL" id="JACIJC010000004">
    <property type="protein sequence ID" value="MBB5686684.1"/>
    <property type="molecule type" value="Genomic_DNA"/>
</dbReference>
<dbReference type="PROSITE" id="PS51318">
    <property type="entry name" value="TAT"/>
    <property type="match status" value="1"/>
</dbReference>
<evidence type="ECO:0000313" key="1">
    <source>
        <dbReference type="EMBL" id="MBB5686684.1"/>
    </source>
</evidence>
<accession>A0A7W9AJ87</accession>